<dbReference type="GO" id="GO:0008270">
    <property type="term" value="F:zinc ion binding"/>
    <property type="evidence" value="ECO:0007669"/>
    <property type="project" value="InterPro"/>
</dbReference>
<dbReference type="GO" id="GO:0005615">
    <property type="term" value="C:extracellular space"/>
    <property type="evidence" value="ECO:0007669"/>
    <property type="project" value="TreeGrafter"/>
</dbReference>
<dbReference type="PANTHER" id="PTHR11533">
    <property type="entry name" value="PROTEASE M1 ZINC METALLOPROTEASE"/>
    <property type="match status" value="1"/>
</dbReference>
<evidence type="ECO:0000313" key="3">
    <source>
        <dbReference type="Proteomes" id="UP000095280"/>
    </source>
</evidence>
<dbReference type="GO" id="GO:0005737">
    <property type="term" value="C:cytoplasm"/>
    <property type="evidence" value="ECO:0007669"/>
    <property type="project" value="TreeGrafter"/>
</dbReference>
<dbReference type="InterPro" id="IPR027268">
    <property type="entry name" value="Peptidase_M4/M1_CTD_sf"/>
</dbReference>
<dbReference type="GO" id="GO:0043171">
    <property type="term" value="P:peptide catabolic process"/>
    <property type="evidence" value="ECO:0007669"/>
    <property type="project" value="TreeGrafter"/>
</dbReference>
<protein>
    <submittedName>
        <fullName evidence="4">Peptidase_M1 domain-containing protein</fullName>
    </submittedName>
</protein>
<dbReference type="GO" id="GO:0006508">
    <property type="term" value="P:proteolysis"/>
    <property type="evidence" value="ECO:0007669"/>
    <property type="project" value="TreeGrafter"/>
</dbReference>
<dbReference type="WBParaSite" id="maker-unitig_31254-snap-gene-0.2-mRNA-1">
    <property type="protein sequence ID" value="maker-unitig_31254-snap-gene-0.2-mRNA-1"/>
    <property type="gene ID" value="maker-unitig_31254-snap-gene-0.2"/>
</dbReference>
<dbReference type="InterPro" id="IPR050344">
    <property type="entry name" value="Peptidase_M1_aminopeptidases"/>
</dbReference>
<evidence type="ECO:0000313" key="4">
    <source>
        <dbReference type="WBParaSite" id="maker-unitig_31254-snap-gene-0.2-mRNA-1"/>
    </source>
</evidence>
<evidence type="ECO:0000259" key="2">
    <source>
        <dbReference type="Pfam" id="PF01433"/>
    </source>
</evidence>
<dbReference type="GO" id="GO:0042277">
    <property type="term" value="F:peptide binding"/>
    <property type="evidence" value="ECO:0007669"/>
    <property type="project" value="TreeGrafter"/>
</dbReference>
<dbReference type="Gene3D" id="1.25.50.20">
    <property type="match status" value="1"/>
</dbReference>
<dbReference type="Gene3D" id="1.10.390.10">
    <property type="entry name" value="Neutral Protease Domain 2"/>
    <property type="match status" value="1"/>
</dbReference>
<accession>A0A1I8FE95</accession>
<keyword evidence="3" id="KW-1185">Reference proteome</keyword>
<dbReference type="Pfam" id="PF01433">
    <property type="entry name" value="Peptidase_M1"/>
    <property type="match status" value="1"/>
</dbReference>
<feature type="domain" description="Peptidase M1 membrane alanine aminopeptidase" evidence="2">
    <location>
        <begin position="8"/>
        <end position="90"/>
    </location>
</feature>
<feature type="region of interest" description="Disordered" evidence="1">
    <location>
        <begin position="273"/>
        <end position="292"/>
    </location>
</feature>
<dbReference type="GO" id="GO:0070006">
    <property type="term" value="F:metalloaminopeptidase activity"/>
    <property type="evidence" value="ECO:0007669"/>
    <property type="project" value="TreeGrafter"/>
</dbReference>
<evidence type="ECO:0000256" key="1">
    <source>
        <dbReference type="SAM" id="MobiDB-lite"/>
    </source>
</evidence>
<dbReference type="PANTHER" id="PTHR11533:SF299">
    <property type="entry name" value="AMINOPEPTIDASE"/>
    <property type="match status" value="1"/>
</dbReference>
<name>A0A1I8FE95_9PLAT</name>
<dbReference type="AlphaFoldDB" id="A0A1I8FE95"/>
<dbReference type="InterPro" id="IPR014782">
    <property type="entry name" value="Peptidase_M1_dom"/>
</dbReference>
<dbReference type="SUPFAM" id="SSF55486">
    <property type="entry name" value="Metalloproteases ('zincins'), catalytic domain"/>
    <property type="match status" value="1"/>
</dbReference>
<reference evidence="4" key="1">
    <citation type="submission" date="2016-11" db="UniProtKB">
        <authorList>
            <consortium name="WormBaseParasite"/>
        </authorList>
    </citation>
    <scope>IDENTIFICATION</scope>
</reference>
<feature type="compositionally biased region" description="Polar residues" evidence="1">
    <location>
        <begin position="278"/>
        <end position="292"/>
    </location>
</feature>
<proteinExistence type="predicted"/>
<sequence>MDRCYVEFVASALQTDSLLHSHPIIVPGLSDPNEIESMFDDISYFKGSALIRMLDAVIGRRTLKRGLIIYLNGSPGRNAASSDLFAPFSEGCPGRGHSGKARAPIPLVPERPTRRYGRRVGAAQGGGVGGVALQVLVPGEAAVTREGHGGSPDVSAREAQEELPELAYMLENGDSGPHANSPVRNLTRVMDTWTTQVNYRWSPFEFEATSCTFGRSDSSWCPTLPASGSPTRLGPLRLQVDSPIRYVTDQISEPRWVWMDLEEEKTIEFGSREPKFGESTSTRLGCTGAAMSSPTGRELIRAEQRGYFDSTDVARPPDDAFTLAYRDGGRALVTNKLFKMYQQWRANTSFPRSGLRELVWSYFERNWDIMMERYDMAFTLTEVTKFPAEFHTEYDYQRLSSFFANRDLQSGWRSAYQSLESVKATLTGFAHNLDDFKSFIRQKASWLSIASQRPH</sequence>
<organism evidence="3 4">
    <name type="scientific">Macrostomum lignano</name>
    <dbReference type="NCBI Taxonomy" id="282301"/>
    <lineage>
        <taxon>Eukaryota</taxon>
        <taxon>Metazoa</taxon>
        <taxon>Spiralia</taxon>
        <taxon>Lophotrochozoa</taxon>
        <taxon>Platyhelminthes</taxon>
        <taxon>Rhabditophora</taxon>
        <taxon>Macrostomorpha</taxon>
        <taxon>Macrostomida</taxon>
        <taxon>Macrostomidae</taxon>
        <taxon>Macrostomum</taxon>
    </lineage>
</organism>
<dbReference type="GO" id="GO:0016020">
    <property type="term" value="C:membrane"/>
    <property type="evidence" value="ECO:0007669"/>
    <property type="project" value="TreeGrafter"/>
</dbReference>
<dbReference type="Proteomes" id="UP000095280">
    <property type="component" value="Unplaced"/>
</dbReference>